<keyword evidence="9" id="KW-0443">Lipid metabolism</keyword>
<evidence type="ECO:0000256" key="5">
    <source>
        <dbReference type="ARBA" id="ARBA00022679"/>
    </source>
</evidence>
<sequence length="345" mass="39432">MNTRYFSPPDSLCNSGSTVSFSANSAVGEDRGPVISRNRSSRAPPSTFLIRMAMRISRARWFTFLRRVFHYQNGSRSNLGSNPFNSSTWMMLEFIALIVQISTTTFTLAISKREKPVWPMRIWIVGYDIGCLLSLLLLYGRYRHVTQGDGFGLSDLEQQRGIEDSSSVLGYNMHMGSAERGASDDQISRLPSWNIKQSTPVWRLAMVLIAIQPLQVKIRWLVESCDGLMLDYNVPRGKLYRGLAVIDCYKSLKEGKELTEEEILLASVLGWCVEWLQACAVVLDDIMDNSHTRRGRPCWFRLPKVGFIAINDGILLLSQVHRILKMYFREKPYYVHLLDLFNEVV</sequence>
<evidence type="ECO:0000256" key="3">
    <source>
        <dbReference type="ARBA" id="ARBA00006706"/>
    </source>
</evidence>
<evidence type="ECO:0000256" key="1">
    <source>
        <dbReference type="ARBA" id="ARBA00001946"/>
    </source>
</evidence>
<dbReference type="InterPro" id="IPR033749">
    <property type="entry name" value="Polyprenyl_synt_CS"/>
</dbReference>
<reference evidence="17 18" key="1">
    <citation type="journal article" date="2020" name="Mol. Plant">
        <title>The Chromosome-Based Rubber Tree Genome Provides New Insights into Spurge Genome Evolution and Rubber Biosynthesis.</title>
        <authorList>
            <person name="Liu J."/>
            <person name="Shi C."/>
            <person name="Shi C.C."/>
            <person name="Li W."/>
            <person name="Zhang Q.J."/>
            <person name="Zhang Y."/>
            <person name="Li K."/>
            <person name="Lu H.F."/>
            <person name="Shi C."/>
            <person name="Zhu S.T."/>
            <person name="Xiao Z.Y."/>
            <person name="Nan H."/>
            <person name="Yue Y."/>
            <person name="Zhu X.G."/>
            <person name="Wu Y."/>
            <person name="Hong X.N."/>
            <person name="Fan G.Y."/>
            <person name="Tong Y."/>
            <person name="Zhang D."/>
            <person name="Mao C.L."/>
            <person name="Liu Y.L."/>
            <person name="Hao S.J."/>
            <person name="Liu W.Q."/>
            <person name="Lv M.Q."/>
            <person name="Zhang H.B."/>
            <person name="Liu Y."/>
            <person name="Hu-Tang G.R."/>
            <person name="Wang J.P."/>
            <person name="Wang J.H."/>
            <person name="Sun Y.H."/>
            <person name="Ni S.B."/>
            <person name="Chen W.B."/>
            <person name="Zhang X.C."/>
            <person name="Jiao Y.N."/>
            <person name="Eichler E.E."/>
            <person name="Li G.H."/>
            <person name="Liu X."/>
            <person name="Gao L.Z."/>
        </authorList>
    </citation>
    <scope>NUCLEOTIDE SEQUENCE [LARGE SCALE GENOMIC DNA]</scope>
    <source>
        <strain evidence="18">cv. GT1</strain>
        <tissue evidence="17">Leaf</tissue>
    </source>
</reference>
<keyword evidence="13" id="KW-0414">Isoprene biosynthesis</keyword>
<evidence type="ECO:0000313" key="17">
    <source>
        <dbReference type="EMBL" id="KAF2300009.1"/>
    </source>
</evidence>
<comment type="pathway">
    <text evidence="2">Isoprenoid biosynthesis.</text>
</comment>
<evidence type="ECO:0000256" key="15">
    <source>
        <dbReference type="RuleBase" id="RU004466"/>
    </source>
</evidence>
<dbReference type="GO" id="GO:0046872">
    <property type="term" value="F:metal ion binding"/>
    <property type="evidence" value="ECO:0007669"/>
    <property type="project" value="UniProtKB-KW"/>
</dbReference>
<dbReference type="AlphaFoldDB" id="A0A6A6LK38"/>
<evidence type="ECO:0000313" key="18">
    <source>
        <dbReference type="Proteomes" id="UP000467840"/>
    </source>
</evidence>
<evidence type="ECO:0000256" key="16">
    <source>
        <dbReference type="SAM" id="Phobius"/>
    </source>
</evidence>
<evidence type="ECO:0000256" key="14">
    <source>
        <dbReference type="ARBA" id="ARBA00046091"/>
    </source>
</evidence>
<evidence type="ECO:0000256" key="8">
    <source>
        <dbReference type="ARBA" id="ARBA00022842"/>
    </source>
</evidence>
<keyword evidence="10" id="KW-0756">Sterol biosynthesis</keyword>
<organism evidence="17 18">
    <name type="scientific">Hevea brasiliensis</name>
    <name type="common">Para rubber tree</name>
    <name type="synonym">Siphonia brasiliensis</name>
    <dbReference type="NCBI Taxonomy" id="3981"/>
    <lineage>
        <taxon>Eukaryota</taxon>
        <taxon>Viridiplantae</taxon>
        <taxon>Streptophyta</taxon>
        <taxon>Embryophyta</taxon>
        <taxon>Tracheophyta</taxon>
        <taxon>Spermatophyta</taxon>
        <taxon>Magnoliopsida</taxon>
        <taxon>eudicotyledons</taxon>
        <taxon>Gunneridae</taxon>
        <taxon>Pentapetalae</taxon>
        <taxon>rosids</taxon>
        <taxon>fabids</taxon>
        <taxon>Malpighiales</taxon>
        <taxon>Euphorbiaceae</taxon>
        <taxon>Crotonoideae</taxon>
        <taxon>Micrandreae</taxon>
        <taxon>Hevea</taxon>
    </lineage>
</organism>
<keyword evidence="12" id="KW-0753">Steroid metabolism</keyword>
<keyword evidence="16" id="KW-0472">Membrane</keyword>
<keyword evidence="5 15" id="KW-0808">Transferase</keyword>
<accession>A0A6A6LK38</accession>
<proteinExistence type="inferred from homology"/>
<dbReference type="GO" id="GO:0045337">
    <property type="term" value="P:farnesyl diphosphate biosynthetic process"/>
    <property type="evidence" value="ECO:0007669"/>
    <property type="project" value="TreeGrafter"/>
</dbReference>
<evidence type="ECO:0000256" key="6">
    <source>
        <dbReference type="ARBA" id="ARBA00022723"/>
    </source>
</evidence>
<evidence type="ECO:0000256" key="2">
    <source>
        <dbReference type="ARBA" id="ARBA00005128"/>
    </source>
</evidence>
<dbReference type="PROSITE" id="PS00723">
    <property type="entry name" value="POLYPRENYL_SYNTHASE_1"/>
    <property type="match status" value="1"/>
</dbReference>
<dbReference type="InterPro" id="IPR000092">
    <property type="entry name" value="Polyprenyl_synt"/>
</dbReference>
<dbReference type="GO" id="GO:0006695">
    <property type="term" value="P:cholesterol biosynthetic process"/>
    <property type="evidence" value="ECO:0007669"/>
    <property type="project" value="UniProtKB-KW"/>
</dbReference>
<dbReference type="Pfam" id="PF00348">
    <property type="entry name" value="polyprenyl_synt"/>
    <property type="match status" value="1"/>
</dbReference>
<evidence type="ECO:0000256" key="9">
    <source>
        <dbReference type="ARBA" id="ARBA00022955"/>
    </source>
</evidence>
<comment type="caution">
    <text evidence="17">The sequence shown here is derived from an EMBL/GenBank/DDBJ whole genome shotgun (WGS) entry which is preliminary data.</text>
</comment>
<dbReference type="Proteomes" id="UP000467840">
    <property type="component" value="Chromosome 4"/>
</dbReference>
<comment type="function">
    <text evidence="14">Catalyzes the sequential condensation of isopentenyl pyrophosphate with the allylic pyrophosphates, dimethylallyl pyrophosphate, and then with the resultant geranylpyrophosphate to the ultimate product farnesyl pyrophosphate.</text>
</comment>
<dbReference type="GO" id="GO:0004337">
    <property type="term" value="F:(2E,6E)-farnesyl diphosphate synthase activity"/>
    <property type="evidence" value="ECO:0007669"/>
    <property type="project" value="TreeGrafter"/>
</dbReference>
<keyword evidence="18" id="KW-1185">Reference proteome</keyword>
<evidence type="ECO:0000256" key="4">
    <source>
        <dbReference type="ARBA" id="ARBA00022548"/>
    </source>
</evidence>
<protein>
    <submittedName>
        <fullName evidence="17">Uncharacterized protein</fullName>
    </submittedName>
</protein>
<evidence type="ECO:0000256" key="13">
    <source>
        <dbReference type="ARBA" id="ARBA00023229"/>
    </source>
</evidence>
<dbReference type="InterPro" id="IPR039702">
    <property type="entry name" value="FPS1-like"/>
</dbReference>
<evidence type="ECO:0000256" key="12">
    <source>
        <dbReference type="ARBA" id="ARBA00023221"/>
    </source>
</evidence>
<evidence type="ECO:0000256" key="11">
    <source>
        <dbReference type="ARBA" id="ARBA00023166"/>
    </source>
</evidence>
<dbReference type="GO" id="GO:0005737">
    <property type="term" value="C:cytoplasm"/>
    <property type="evidence" value="ECO:0007669"/>
    <property type="project" value="TreeGrafter"/>
</dbReference>
<comment type="similarity">
    <text evidence="3 15">Belongs to the FPP/GGPP synthase family.</text>
</comment>
<dbReference type="InterPro" id="IPR008949">
    <property type="entry name" value="Isoprenoid_synthase_dom_sf"/>
</dbReference>
<feature type="transmembrane region" description="Helical" evidence="16">
    <location>
        <begin position="89"/>
        <end position="110"/>
    </location>
</feature>
<keyword evidence="11" id="KW-1207">Sterol metabolism</keyword>
<name>A0A6A6LK38_HEVBR</name>
<keyword evidence="9" id="KW-0444">Lipid biosynthesis</keyword>
<keyword evidence="4" id="KW-0153">Cholesterol metabolism</keyword>
<dbReference type="SUPFAM" id="SSF48576">
    <property type="entry name" value="Terpenoid synthases"/>
    <property type="match status" value="1"/>
</dbReference>
<dbReference type="Gene3D" id="1.10.600.10">
    <property type="entry name" value="Farnesyl Diphosphate Synthase"/>
    <property type="match status" value="1"/>
</dbReference>
<gene>
    <name evidence="17" type="ORF">GH714_006664</name>
</gene>
<keyword evidence="16" id="KW-1133">Transmembrane helix</keyword>
<keyword evidence="16" id="KW-0812">Transmembrane</keyword>
<comment type="cofactor">
    <cofactor evidence="1">
        <name>Mg(2+)</name>
        <dbReference type="ChEBI" id="CHEBI:18420"/>
    </cofactor>
</comment>
<keyword evidence="7" id="KW-0152">Cholesterol biosynthesis</keyword>
<evidence type="ECO:0000256" key="7">
    <source>
        <dbReference type="ARBA" id="ARBA00022778"/>
    </source>
</evidence>
<dbReference type="PANTHER" id="PTHR11525:SF15">
    <property type="entry name" value="FARNESYL PYROPHOSPHATE SYNTHASE 3"/>
    <property type="match status" value="1"/>
</dbReference>
<keyword evidence="9" id="KW-0752">Steroid biosynthesis</keyword>
<keyword evidence="6" id="KW-0479">Metal-binding</keyword>
<feature type="transmembrane region" description="Helical" evidence="16">
    <location>
        <begin position="122"/>
        <end position="142"/>
    </location>
</feature>
<dbReference type="GO" id="GO:0004161">
    <property type="term" value="F:dimethylallyltranstransferase activity"/>
    <property type="evidence" value="ECO:0007669"/>
    <property type="project" value="TreeGrafter"/>
</dbReference>
<dbReference type="EMBL" id="JAAGAX010000010">
    <property type="protein sequence ID" value="KAF2300009.1"/>
    <property type="molecule type" value="Genomic_DNA"/>
</dbReference>
<keyword evidence="8" id="KW-0460">Magnesium</keyword>
<dbReference type="PANTHER" id="PTHR11525">
    <property type="entry name" value="FARNESYL-PYROPHOSPHATE SYNTHETASE"/>
    <property type="match status" value="1"/>
</dbReference>
<evidence type="ECO:0000256" key="10">
    <source>
        <dbReference type="ARBA" id="ARBA00023011"/>
    </source>
</evidence>